<evidence type="ECO:0000313" key="1">
    <source>
        <dbReference type="EMBL" id="MCY9760363.1"/>
    </source>
</evidence>
<evidence type="ECO:0000313" key="2">
    <source>
        <dbReference type="Proteomes" id="UP001527181"/>
    </source>
</evidence>
<dbReference type="RefSeq" id="WP_268599543.1">
    <property type="nucleotide sequence ID" value="NZ_JAMDNP010000011.1"/>
</dbReference>
<protein>
    <recommendedName>
        <fullName evidence="3">Phage protein</fullName>
    </recommendedName>
</protein>
<keyword evidence="2" id="KW-1185">Reference proteome</keyword>
<gene>
    <name evidence="1" type="ORF">M5X12_07210</name>
</gene>
<evidence type="ECO:0008006" key="3">
    <source>
        <dbReference type="Google" id="ProtNLM"/>
    </source>
</evidence>
<organism evidence="1 2">
    <name type="scientific">Paenibacillus alvei</name>
    <name type="common">Bacillus alvei</name>
    <dbReference type="NCBI Taxonomy" id="44250"/>
    <lineage>
        <taxon>Bacteria</taxon>
        <taxon>Bacillati</taxon>
        <taxon>Bacillota</taxon>
        <taxon>Bacilli</taxon>
        <taxon>Bacillales</taxon>
        <taxon>Paenibacillaceae</taxon>
        <taxon>Paenibacillus</taxon>
    </lineage>
</organism>
<proteinExistence type="predicted"/>
<accession>A0ABT4GUV7</accession>
<name>A0ABT4GUV7_PAEAL</name>
<dbReference type="EMBL" id="JAMDNP010000011">
    <property type="protein sequence ID" value="MCY9760363.1"/>
    <property type="molecule type" value="Genomic_DNA"/>
</dbReference>
<sequence length="114" mass="13266">MKPTIPNEVADVIEMVRKEESNWPNEWIIECWFMQRGSDDLVRTIRKISLDLLMAALVNGYERELTEEQRHQKVRDLLVGLDDVSLSFEFKDAYHRGVIQTLHALNIDIKGVNA</sequence>
<comment type="caution">
    <text evidence="1">The sequence shown here is derived from an EMBL/GenBank/DDBJ whole genome shotgun (WGS) entry which is preliminary data.</text>
</comment>
<reference evidence="1 2" key="1">
    <citation type="submission" date="2022-05" db="EMBL/GenBank/DDBJ databases">
        <title>Genome Sequencing of Bee-Associated Microbes.</title>
        <authorList>
            <person name="Dunlap C."/>
        </authorList>
    </citation>
    <scope>NUCLEOTIDE SEQUENCE [LARGE SCALE GENOMIC DNA]</scope>
    <source>
        <strain evidence="1 2">NRRL B-04010</strain>
    </source>
</reference>
<dbReference type="Proteomes" id="UP001527181">
    <property type="component" value="Unassembled WGS sequence"/>
</dbReference>